<evidence type="ECO:0000313" key="9">
    <source>
        <dbReference type="EMBL" id="MFD1237173.1"/>
    </source>
</evidence>
<dbReference type="PANTHER" id="PTHR43814:SF1">
    <property type="entry name" value="ARGININOSUCCINATE LYASE"/>
    <property type="match status" value="1"/>
</dbReference>
<protein>
    <recommendedName>
        <fullName evidence="2 6">Argininosuccinate lyase</fullName>
        <ecNumber evidence="2 6">4.3.2.1</ecNumber>
    </recommendedName>
</protein>
<dbReference type="PRINTS" id="PR00145">
    <property type="entry name" value="ARGSUCLYASE"/>
</dbReference>
<comment type="pathway">
    <text evidence="1">Amino-acid biosynthesis; L-arginine biosynthesis; L-arginine from L-ornithine and carbamoyl phosphate: step 3/3.</text>
</comment>
<evidence type="ECO:0000256" key="1">
    <source>
        <dbReference type="ARBA" id="ARBA00004941"/>
    </source>
</evidence>
<keyword evidence="10" id="KW-1185">Reference proteome</keyword>
<evidence type="ECO:0000256" key="4">
    <source>
        <dbReference type="ARBA" id="ARBA00022605"/>
    </source>
</evidence>
<evidence type="ECO:0000259" key="7">
    <source>
        <dbReference type="Pfam" id="PF00206"/>
    </source>
</evidence>
<dbReference type="GO" id="GO:0004056">
    <property type="term" value="F:argininosuccinate lyase activity"/>
    <property type="evidence" value="ECO:0007669"/>
    <property type="project" value="UniProtKB-EC"/>
</dbReference>
<reference evidence="10" key="1">
    <citation type="journal article" date="2019" name="Int. J. Syst. Evol. Microbiol.">
        <title>The Global Catalogue of Microorganisms (GCM) 10K type strain sequencing project: providing services to taxonomists for standard genome sequencing and annotation.</title>
        <authorList>
            <consortium name="The Broad Institute Genomics Platform"/>
            <consortium name="The Broad Institute Genome Sequencing Center for Infectious Disease"/>
            <person name="Wu L."/>
            <person name="Ma J."/>
        </authorList>
    </citation>
    <scope>NUCLEOTIDE SEQUENCE [LARGE SCALE GENOMIC DNA]</scope>
    <source>
        <strain evidence="10">CCUG 49018</strain>
    </source>
</reference>
<dbReference type="CDD" id="cd01359">
    <property type="entry name" value="Argininosuccinate_lyase"/>
    <property type="match status" value="1"/>
</dbReference>
<dbReference type="RefSeq" id="WP_346092775.1">
    <property type="nucleotide sequence ID" value="NZ_BAABKS010000061.1"/>
</dbReference>
<dbReference type="InterPro" id="IPR000362">
    <property type="entry name" value="Fumarate_lyase_fam"/>
</dbReference>
<proteinExistence type="predicted"/>
<dbReference type="SUPFAM" id="SSF48557">
    <property type="entry name" value="L-aspartase-like"/>
    <property type="match status" value="1"/>
</dbReference>
<evidence type="ECO:0000313" key="10">
    <source>
        <dbReference type="Proteomes" id="UP001597182"/>
    </source>
</evidence>
<evidence type="ECO:0000256" key="3">
    <source>
        <dbReference type="ARBA" id="ARBA00022571"/>
    </source>
</evidence>
<organism evidence="9 10">
    <name type="scientific">Pseudonocardia benzenivorans</name>
    <dbReference type="NCBI Taxonomy" id="228005"/>
    <lineage>
        <taxon>Bacteria</taxon>
        <taxon>Bacillati</taxon>
        <taxon>Actinomycetota</taxon>
        <taxon>Actinomycetes</taxon>
        <taxon>Pseudonocardiales</taxon>
        <taxon>Pseudonocardiaceae</taxon>
        <taxon>Pseudonocardia</taxon>
    </lineage>
</organism>
<dbReference type="PRINTS" id="PR00149">
    <property type="entry name" value="FUMRATELYASE"/>
</dbReference>
<dbReference type="Proteomes" id="UP001597182">
    <property type="component" value="Unassembled WGS sequence"/>
</dbReference>
<dbReference type="EC" id="4.3.2.1" evidence="2 6"/>
<dbReference type="Pfam" id="PF14698">
    <property type="entry name" value="ASL_C2"/>
    <property type="match status" value="1"/>
</dbReference>
<comment type="caution">
    <text evidence="9">The sequence shown here is derived from an EMBL/GenBank/DDBJ whole genome shotgun (WGS) entry which is preliminary data.</text>
</comment>
<dbReference type="Gene3D" id="1.20.200.10">
    <property type="entry name" value="Fumarase/aspartase (Central domain)"/>
    <property type="match status" value="1"/>
</dbReference>
<dbReference type="Gene3D" id="1.10.275.10">
    <property type="entry name" value="Fumarase/aspartase (N-terminal domain)"/>
    <property type="match status" value="1"/>
</dbReference>
<dbReference type="NCBIfam" id="TIGR00838">
    <property type="entry name" value="argH"/>
    <property type="match status" value="1"/>
</dbReference>
<name>A0ABW3VRV5_9PSEU</name>
<gene>
    <name evidence="9" type="primary">argH</name>
    <name evidence="9" type="ORF">ACFQ34_28150</name>
</gene>
<feature type="domain" description="Fumarate lyase N-terminal" evidence="7">
    <location>
        <begin position="99"/>
        <end position="308"/>
    </location>
</feature>
<keyword evidence="4" id="KW-0028">Amino-acid biosynthesis</keyword>
<evidence type="ECO:0000256" key="2">
    <source>
        <dbReference type="ARBA" id="ARBA00012338"/>
    </source>
</evidence>
<keyword evidence="3" id="KW-0055">Arginine biosynthesis</keyword>
<accession>A0ABW3VRV5</accession>
<dbReference type="InterPro" id="IPR024083">
    <property type="entry name" value="Fumarase/histidase_N"/>
</dbReference>
<dbReference type="InterPro" id="IPR029419">
    <property type="entry name" value="Arg_succ_lyase_C"/>
</dbReference>
<evidence type="ECO:0000256" key="6">
    <source>
        <dbReference type="NCBIfam" id="TIGR00838"/>
    </source>
</evidence>
<dbReference type="Pfam" id="PF00206">
    <property type="entry name" value="Lyase_1"/>
    <property type="match status" value="1"/>
</dbReference>
<dbReference type="InterPro" id="IPR009049">
    <property type="entry name" value="Argininosuccinate_lyase"/>
</dbReference>
<keyword evidence="5 9" id="KW-0456">Lyase</keyword>
<evidence type="ECO:0000256" key="5">
    <source>
        <dbReference type="ARBA" id="ARBA00023239"/>
    </source>
</evidence>
<dbReference type="InterPro" id="IPR022761">
    <property type="entry name" value="Fumarate_lyase_N"/>
</dbReference>
<feature type="domain" description="Argininosuccinate lyase C-terminal" evidence="8">
    <location>
        <begin position="370"/>
        <end position="447"/>
    </location>
</feature>
<evidence type="ECO:0000259" key="8">
    <source>
        <dbReference type="Pfam" id="PF14698"/>
    </source>
</evidence>
<dbReference type="Gene3D" id="1.10.40.30">
    <property type="entry name" value="Fumarase/aspartase (C-terminal domain)"/>
    <property type="match status" value="1"/>
</dbReference>
<dbReference type="PANTHER" id="PTHR43814">
    <property type="entry name" value="ARGININOSUCCINATE LYASE"/>
    <property type="match status" value="1"/>
</dbReference>
<dbReference type="EMBL" id="JBHTMB010000271">
    <property type="protein sequence ID" value="MFD1237173.1"/>
    <property type="molecule type" value="Genomic_DNA"/>
</dbReference>
<sequence>MTTPTRSAGRALGFPQTGPAPELVESGFALENADASFLHRGLNLADIAHVLDLRRRGIVPEDAARELLALLLEVTEVDADDFPYDPSHGEPYNSREHFFVSRIGDVAGWLHAGRPRREAARVALRLHLRRQLTELVEEAVAFARDAVATAETHASTLLPDQTYLQQAQPSTFGHYLLSFVYPAVRDARRLLDELDWVDSSPGGAGCVNGTRLLDDRGPVASALGFRGVIPHTRDAMWQVDGLVHILATAASLLSNFSKLAEDLEIFSSSEFDFVDLADAYTRSSILMPQKRNPYALSIIRGANGVVIGRLTGFLAVTKSPSARSDNLIFAYGEVPRALDLSLRITRLTSGVVRTLKVNPVRMREELDRGYTQATDLAEHLVQRLGVDYRTAYVVVGNTVRAASRAGVPGAQITGAMIDEAAVAHTGRSWGLAGEDLSGVLDPVSIVASRRAEGGAAQAAVADMVSRLRAELAELAADAAARTAGFDRAEQELLVEARGVAG</sequence>
<dbReference type="InterPro" id="IPR008948">
    <property type="entry name" value="L-Aspartase-like"/>
</dbReference>